<proteinExistence type="predicted"/>
<organism evidence="1 2">
    <name type="scientific">Brachionus plicatilis</name>
    <name type="common">Marine rotifer</name>
    <name type="synonym">Brachionus muelleri</name>
    <dbReference type="NCBI Taxonomy" id="10195"/>
    <lineage>
        <taxon>Eukaryota</taxon>
        <taxon>Metazoa</taxon>
        <taxon>Spiralia</taxon>
        <taxon>Gnathifera</taxon>
        <taxon>Rotifera</taxon>
        <taxon>Eurotatoria</taxon>
        <taxon>Monogononta</taxon>
        <taxon>Pseudotrocha</taxon>
        <taxon>Ploima</taxon>
        <taxon>Brachionidae</taxon>
        <taxon>Brachionus</taxon>
    </lineage>
</organism>
<dbReference type="Proteomes" id="UP000276133">
    <property type="component" value="Unassembled WGS sequence"/>
</dbReference>
<dbReference type="STRING" id="10195.A0A3M7S3F6"/>
<protein>
    <submittedName>
        <fullName evidence="1">Magnesium-dependent phosphatase 1-like</fullName>
        <ecNumber evidence="1">3.1.3.41</ecNumber>
    </submittedName>
</protein>
<dbReference type="Pfam" id="PF12689">
    <property type="entry name" value="Acid_PPase"/>
    <property type="match status" value="1"/>
</dbReference>
<dbReference type="SFLD" id="SFLDG01129">
    <property type="entry name" value="C1.5:_HAD__Beta-PGM__Phosphata"/>
    <property type="match status" value="1"/>
</dbReference>
<keyword evidence="2" id="KW-1185">Reference proteome</keyword>
<accession>A0A3M7S3F6</accession>
<dbReference type="GO" id="GO:0003993">
    <property type="term" value="F:acid phosphatase activity"/>
    <property type="evidence" value="ECO:0007669"/>
    <property type="project" value="TreeGrafter"/>
</dbReference>
<dbReference type="EMBL" id="REGN01002093">
    <property type="protein sequence ID" value="RNA30363.1"/>
    <property type="molecule type" value="Genomic_DNA"/>
</dbReference>
<reference evidence="1 2" key="1">
    <citation type="journal article" date="2018" name="Sci. Rep.">
        <title>Genomic signatures of local adaptation to the degree of environmental predictability in rotifers.</title>
        <authorList>
            <person name="Franch-Gras L."/>
            <person name="Hahn C."/>
            <person name="Garcia-Roger E.M."/>
            <person name="Carmona M.J."/>
            <person name="Serra M."/>
            <person name="Gomez A."/>
        </authorList>
    </citation>
    <scope>NUCLEOTIDE SEQUENCE [LARGE SCALE GENOMIC DNA]</scope>
    <source>
        <strain evidence="1">HYR1</strain>
    </source>
</reference>
<gene>
    <name evidence="1" type="ORF">BpHYR1_047326</name>
</gene>
<keyword evidence="1" id="KW-0378">Hydrolase</keyword>
<dbReference type="SUPFAM" id="SSF56784">
    <property type="entry name" value="HAD-like"/>
    <property type="match status" value="1"/>
</dbReference>
<dbReference type="InterPro" id="IPR023214">
    <property type="entry name" value="HAD_sf"/>
</dbReference>
<sequence>MSQQNEDLIDQNLIQHWKSMKKRPKIIVFDLDYTLWPYYVDCHATPPIKRTSQTTTFGTIKVIDSTGLKMNGFKDVNKILYTLKYHCLNESKNEYLAIASRSTTPDLAMETIEALGWTKYFSSFQIYPKTKTNHMRKILEELKMTSYEDILFFDDEIQNIKQTSSLKLTAIEIDPSVGTDMKTLIHGLEVFETKNKKH</sequence>
<dbReference type="PANTHER" id="PTHR17901">
    <property type="entry name" value="MAGNESIUM-DEPENDENT PHOSPHATASE 1 MDP1"/>
    <property type="match status" value="1"/>
</dbReference>
<dbReference type="EC" id="3.1.3.41" evidence="1"/>
<dbReference type="InterPro" id="IPR010033">
    <property type="entry name" value="HAD_SF_ppase_IIIC"/>
</dbReference>
<comment type="caution">
    <text evidence="1">The sequence shown here is derived from an EMBL/GenBank/DDBJ whole genome shotgun (WGS) entry which is preliminary data.</text>
</comment>
<dbReference type="AlphaFoldDB" id="A0A3M7S3F6"/>
<dbReference type="PANTHER" id="PTHR17901:SF14">
    <property type="entry name" value="MAGNESIUM-DEPENDENT PHOSPHATASE 1"/>
    <property type="match status" value="1"/>
</dbReference>
<dbReference type="NCBIfam" id="TIGR01681">
    <property type="entry name" value="HAD-SF-IIIC"/>
    <property type="match status" value="1"/>
</dbReference>
<dbReference type="Gene3D" id="3.40.50.1000">
    <property type="entry name" value="HAD superfamily/HAD-like"/>
    <property type="match status" value="1"/>
</dbReference>
<evidence type="ECO:0000313" key="1">
    <source>
        <dbReference type="EMBL" id="RNA30363.1"/>
    </source>
</evidence>
<dbReference type="InterPro" id="IPR036412">
    <property type="entry name" value="HAD-like_sf"/>
</dbReference>
<dbReference type="OrthoDB" id="2865258at2759"/>
<dbReference type="InterPro" id="IPR010036">
    <property type="entry name" value="MDP_1_eu_arc"/>
</dbReference>
<dbReference type="SFLD" id="SFLDS00003">
    <property type="entry name" value="Haloacid_Dehalogenase"/>
    <property type="match status" value="1"/>
</dbReference>
<dbReference type="SFLD" id="SFLDG01131">
    <property type="entry name" value="C1.5.2:_MDP_Like"/>
    <property type="match status" value="1"/>
</dbReference>
<dbReference type="NCBIfam" id="TIGR01685">
    <property type="entry name" value="MDP-1"/>
    <property type="match status" value="1"/>
</dbReference>
<evidence type="ECO:0000313" key="2">
    <source>
        <dbReference type="Proteomes" id="UP000276133"/>
    </source>
</evidence>
<name>A0A3M7S3F6_BRAPC</name>